<comment type="similarity">
    <text evidence="1 5">Belongs to the eukaryotic ribosomal protein eL36 family.</text>
</comment>
<dbReference type="PROSITE" id="PS01190">
    <property type="entry name" value="RIBOSOMAL_L36E"/>
    <property type="match status" value="1"/>
</dbReference>
<comment type="caution">
    <text evidence="6">The sequence shown here is derived from an EMBL/GenBank/DDBJ whole genome shotgun (WGS) entry which is preliminary data.</text>
</comment>
<dbReference type="GO" id="GO:0006412">
    <property type="term" value="P:translation"/>
    <property type="evidence" value="ECO:0007669"/>
    <property type="project" value="InterPro"/>
</dbReference>
<reference evidence="6" key="1">
    <citation type="submission" date="2020-06" db="EMBL/GenBank/DDBJ databases">
        <title>Draft genome of Bugula neritina, a colonial animal packing powerful symbionts and potential medicines.</title>
        <authorList>
            <person name="Rayko M."/>
        </authorList>
    </citation>
    <scope>NUCLEOTIDE SEQUENCE [LARGE SCALE GENOMIC DNA]</scope>
    <source>
        <strain evidence="6">Kwan_BN1</strain>
    </source>
</reference>
<dbReference type="EMBL" id="VXIV02003345">
    <property type="protein sequence ID" value="KAF6018042.1"/>
    <property type="molecule type" value="Genomic_DNA"/>
</dbReference>
<gene>
    <name evidence="6" type="ORF">EB796_023655</name>
</gene>
<evidence type="ECO:0000256" key="3">
    <source>
        <dbReference type="ARBA" id="ARBA00022980"/>
    </source>
</evidence>
<dbReference type="OrthoDB" id="9616667at2759"/>
<evidence type="ECO:0000313" key="6">
    <source>
        <dbReference type="EMBL" id="KAF6018042.1"/>
    </source>
</evidence>
<name>A0A7J7IVV9_BUGNE</name>
<dbReference type="PANTHER" id="PTHR10114">
    <property type="entry name" value="60S RIBOSOMAL PROTEIN L36"/>
    <property type="match status" value="1"/>
</dbReference>
<dbReference type="GO" id="GO:0005840">
    <property type="term" value="C:ribosome"/>
    <property type="evidence" value="ECO:0007669"/>
    <property type="project" value="UniProtKB-KW"/>
</dbReference>
<keyword evidence="4 5" id="KW-0687">Ribonucleoprotein</keyword>
<dbReference type="InterPro" id="IPR038097">
    <property type="entry name" value="Ribosomal_eL36_sf"/>
</dbReference>
<keyword evidence="3 5" id="KW-0689">Ribosomal protein</keyword>
<evidence type="ECO:0000256" key="4">
    <source>
        <dbReference type="ARBA" id="ARBA00023274"/>
    </source>
</evidence>
<evidence type="ECO:0000256" key="2">
    <source>
        <dbReference type="ARBA" id="ARBA00011133"/>
    </source>
</evidence>
<dbReference type="InterPro" id="IPR000509">
    <property type="entry name" value="Ribosomal_eL36"/>
</dbReference>
<dbReference type="Gene3D" id="1.10.10.1760">
    <property type="entry name" value="60S ribosomal protein L36"/>
    <property type="match status" value="1"/>
</dbReference>
<accession>A0A7J7IVV9</accession>
<dbReference type="Pfam" id="PF01158">
    <property type="entry name" value="Ribosomal_L36e"/>
    <property type="match status" value="1"/>
</dbReference>
<evidence type="ECO:0000313" key="7">
    <source>
        <dbReference type="Proteomes" id="UP000593567"/>
    </source>
</evidence>
<evidence type="ECO:0000256" key="1">
    <source>
        <dbReference type="ARBA" id="ARBA00006509"/>
    </source>
</evidence>
<dbReference type="FunFam" id="1.10.10.1760:FF:000001">
    <property type="entry name" value="60S ribosomal protein L36"/>
    <property type="match status" value="1"/>
</dbReference>
<dbReference type="GO" id="GO:0003735">
    <property type="term" value="F:structural constituent of ribosome"/>
    <property type="evidence" value="ECO:0007669"/>
    <property type="project" value="InterPro"/>
</dbReference>
<dbReference type="GO" id="GO:1990904">
    <property type="term" value="C:ribonucleoprotein complex"/>
    <property type="evidence" value="ECO:0007669"/>
    <property type="project" value="UniProtKB-KW"/>
</dbReference>
<sequence>MNLKLELIMPVRYDLAVGLEKGFKVTKNTPKPRKSRTRGKLYKRTKFTRDLVRDIVGFAPYERRLMELLKISRDKRALKFAKARVSYLSIIR</sequence>
<keyword evidence="7" id="KW-1185">Reference proteome</keyword>
<organism evidence="6 7">
    <name type="scientific">Bugula neritina</name>
    <name type="common">Brown bryozoan</name>
    <name type="synonym">Sertularia neritina</name>
    <dbReference type="NCBI Taxonomy" id="10212"/>
    <lineage>
        <taxon>Eukaryota</taxon>
        <taxon>Metazoa</taxon>
        <taxon>Spiralia</taxon>
        <taxon>Lophotrochozoa</taxon>
        <taxon>Bryozoa</taxon>
        <taxon>Gymnolaemata</taxon>
        <taxon>Cheilostomatida</taxon>
        <taxon>Flustrina</taxon>
        <taxon>Buguloidea</taxon>
        <taxon>Bugulidae</taxon>
        <taxon>Bugula</taxon>
    </lineage>
</organism>
<evidence type="ECO:0000256" key="5">
    <source>
        <dbReference type="RuleBase" id="RU000665"/>
    </source>
</evidence>
<dbReference type="Proteomes" id="UP000593567">
    <property type="component" value="Unassembled WGS sequence"/>
</dbReference>
<comment type="subunit">
    <text evidence="2">Component of the large ribosomal subunit.</text>
</comment>
<protein>
    <recommendedName>
        <fullName evidence="5">60S ribosomal protein L36</fullName>
    </recommendedName>
</protein>
<dbReference type="AlphaFoldDB" id="A0A7J7IVV9"/>
<proteinExistence type="inferred from homology"/>